<dbReference type="InterPro" id="IPR010982">
    <property type="entry name" value="Lambda_DNA-bd_dom_sf"/>
</dbReference>
<sequence>MDHLKEGTLDEVVALMRHFPDAPSFLLALAQWGREDSDCRVVTRRFGTSPLSGRDLKTMRTGLLSYTQDQVAERFGISRNSVSRIEGFTHENLDRKASYAYLGLLFTDYVVARMLMEQERSE</sequence>
<dbReference type="Gene3D" id="1.10.260.40">
    <property type="entry name" value="lambda repressor-like DNA-binding domains"/>
    <property type="match status" value="1"/>
</dbReference>
<organism evidence="2 3">
    <name type="scientific">Cupriavidus pampae</name>
    <dbReference type="NCBI Taxonomy" id="659251"/>
    <lineage>
        <taxon>Bacteria</taxon>
        <taxon>Pseudomonadati</taxon>
        <taxon>Pseudomonadota</taxon>
        <taxon>Betaproteobacteria</taxon>
        <taxon>Burkholderiales</taxon>
        <taxon>Burkholderiaceae</taxon>
        <taxon>Cupriavidus</taxon>
    </lineage>
</organism>
<name>A0ABN7ZIR6_9BURK</name>
<dbReference type="RefSeq" id="WP_223994201.1">
    <property type="nucleotide sequence ID" value="NZ_CAJZAG010000012.1"/>
</dbReference>
<accession>A0ABN7ZIR6</accession>
<proteinExistence type="predicted"/>
<protein>
    <recommendedName>
        <fullName evidence="1">HTH cro/C1-type domain-containing protein</fullName>
    </recommendedName>
</protein>
<dbReference type="CDD" id="cd00093">
    <property type="entry name" value="HTH_XRE"/>
    <property type="match status" value="1"/>
</dbReference>
<dbReference type="PROSITE" id="PS50943">
    <property type="entry name" value="HTH_CROC1"/>
    <property type="match status" value="1"/>
</dbReference>
<evidence type="ECO:0000313" key="2">
    <source>
        <dbReference type="EMBL" id="CAG9184166.1"/>
    </source>
</evidence>
<dbReference type="InterPro" id="IPR001387">
    <property type="entry name" value="Cro/C1-type_HTH"/>
</dbReference>
<keyword evidence="3" id="KW-1185">Reference proteome</keyword>
<feature type="domain" description="HTH cro/C1-type" evidence="1">
    <location>
        <begin position="56"/>
        <end position="86"/>
    </location>
</feature>
<gene>
    <name evidence="2" type="ORF">LMG32289_05546</name>
</gene>
<evidence type="ECO:0000259" key="1">
    <source>
        <dbReference type="PROSITE" id="PS50943"/>
    </source>
</evidence>
<dbReference type="Proteomes" id="UP000706525">
    <property type="component" value="Unassembled WGS sequence"/>
</dbReference>
<reference evidence="2 3" key="1">
    <citation type="submission" date="2021-08" db="EMBL/GenBank/DDBJ databases">
        <authorList>
            <person name="Peeters C."/>
        </authorList>
    </citation>
    <scope>NUCLEOTIDE SEQUENCE [LARGE SCALE GENOMIC DNA]</scope>
    <source>
        <strain evidence="2 3">LMG 32289</strain>
    </source>
</reference>
<evidence type="ECO:0000313" key="3">
    <source>
        <dbReference type="Proteomes" id="UP000706525"/>
    </source>
</evidence>
<dbReference type="Pfam" id="PF01381">
    <property type="entry name" value="HTH_3"/>
    <property type="match status" value="1"/>
</dbReference>
<dbReference type="EMBL" id="CAJZAG010000012">
    <property type="protein sequence ID" value="CAG9184166.1"/>
    <property type="molecule type" value="Genomic_DNA"/>
</dbReference>
<comment type="caution">
    <text evidence="2">The sequence shown here is derived from an EMBL/GenBank/DDBJ whole genome shotgun (WGS) entry which is preliminary data.</text>
</comment>